<evidence type="ECO:0000313" key="1">
    <source>
        <dbReference type="EMBL" id="RAJ18693.1"/>
    </source>
</evidence>
<dbReference type="PROSITE" id="PS51257">
    <property type="entry name" value="PROKAR_LIPOPROTEIN"/>
    <property type="match status" value="1"/>
</dbReference>
<dbReference type="Pfam" id="PF16395">
    <property type="entry name" value="DUF5004"/>
    <property type="match status" value="1"/>
</dbReference>
<evidence type="ECO:0000313" key="2">
    <source>
        <dbReference type="Proteomes" id="UP000248987"/>
    </source>
</evidence>
<comment type="caution">
    <text evidence="1">The sequence shown here is derived from an EMBL/GenBank/DDBJ whole genome shotgun (WGS) entry which is preliminary data.</text>
</comment>
<sequence>MKSLMVMTTFFLVSCNTDDGIECPVALTGELNATETEFSGSWEFTGLVALEAVDITDDNTANPGTDIYAQYTECQQDLVYDFMNNRNYAFKQGYLADDCQGKQTLTGTWSLTGNVLTFVANCASQSTDIEMSDGGDSFSYESLVNIRDVNNSVRTSKVTFTFEKMLL</sequence>
<keyword evidence="2" id="KW-1185">Reference proteome</keyword>
<gene>
    <name evidence="1" type="ORF">LX77_03728</name>
</gene>
<dbReference type="InterPro" id="IPR032168">
    <property type="entry name" value="DUF5004"/>
</dbReference>
<organism evidence="1 2">
    <name type="scientific">Gelidibacter algens</name>
    <dbReference type="NCBI Taxonomy" id="49280"/>
    <lineage>
        <taxon>Bacteria</taxon>
        <taxon>Pseudomonadati</taxon>
        <taxon>Bacteroidota</taxon>
        <taxon>Flavobacteriia</taxon>
        <taxon>Flavobacteriales</taxon>
        <taxon>Flavobacteriaceae</taxon>
        <taxon>Gelidibacter</taxon>
    </lineage>
</organism>
<accession>A0A327RT51</accession>
<name>A0A327RT51_9FLAO</name>
<dbReference type="EMBL" id="QLLQ01000026">
    <property type="protein sequence ID" value="RAJ18693.1"/>
    <property type="molecule type" value="Genomic_DNA"/>
</dbReference>
<reference evidence="1 2" key="1">
    <citation type="submission" date="2018-06" db="EMBL/GenBank/DDBJ databases">
        <title>Genomic Encyclopedia of Archaeal and Bacterial Type Strains, Phase II (KMG-II): from individual species to whole genera.</title>
        <authorList>
            <person name="Goeker M."/>
        </authorList>
    </citation>
    <scope>NUCLEOTIDE SEQUENCE [LARGE SCALE GENOMIC DNA]</scope>
    <source>
        <strain evidence="1 2">DSM 12408</strain>
    </source>
</reference>
<dbReference type="Proteomes" id="UP000248987">
    <property type="component" value="Unassembled WGS sequence"/>
</dbReference>
<proteinExistence type="predicted"/>
<dbReference type="AlphaFoldDB" id="A0A327RT51"/>
<protein>
    <submittedName>
        <fullName evidence="1">Uncharacterized protein DUF5004</fullName>
    </submittedName>
</protein>